<dbReference type="EMBL" id="VSSQ01131357">
    <property type="protein sequence ID" value="MPN58544.1"/>
    <property type="molecule type" value="Genomic_DNA"/>
</dbReference>
<proteinExistence type="predicted"/>
<evidence type="ECO:0000313" key="1">
    <source>
        <dbReference type="EMBL" id="MPN58544.1"/>
    </source>
</evidence>
<sequence>MRILGGEHGLDAGGGVFQGAASGVQVQGGDTLGRGEGGIGDGQQGVYGGLVGGGELFGIDGHGGS</sequence>
<gene>
    <name evidence="1" type="ORF">SDC9_206250</name>
</gene>
<protein>
    <submittedName>
        <fullName evidence="1">Uncharacterized protein</fullName>
    </submittedName>
</protein>
<comment type="caution">
    <text evidence="1">The sequence shown here is derived from an EMBL/GenBank/DDBJ whole genome shotgun (WGS) entry which is preliminary data.</text>
</comment>
<organism evidence="1">
    <name type="scientific">bioreactor metagenome</name>
    <dbReference type="NCBI Taxonomy" id="1076179"/>
    <lineage>
        <taxon>unclassified sequences</taxon>
        <taxon>metagenomes</taxon>
        <taxon>ecological metagenomes</taxon>
    </lineage>
</organism>
<accession>A0A645JDQ7</accession>
<reference evidence="1" key="1">
    <citation type="submission" date="2019-08" db="EMBL/GenBank/DDBJ databases">
        <authorList>
            <person name="Kucharzyk K."/>
            <person name="Murdoch R.W."/>
            <person name="Higgins S."/>
            <person name="Loffler F."/>
        </authorList>
    </citation>
    <scope>NUCLEOTIDE SEQUENCE</scope>
</reference>
<dbReference type="AlphaFoldDB" id="A0A645JDQ7"/>
<name>A0A645JDQ7_9ZZZZ</name>